<comment type="caution">
    <text evidence="2">The sequence shown here is derived from an EMBL/GenBank/DDBJ whole genome shotgun (WGS) entry which is preliminary data.</text>
</comment>
<feature type="non-terminal residue" evidence="2">
    <location>
        <position position="73"/>
    </location>
</feature>
<organism evidence="2 3">
    <name type="scientific">Arabidopsis thaliana x Arabidopsis arenosa</name>
    <dbReference type="NCBI Taxonomy" id="1240361"/>
    <lineage>
        <taxon>Eukaryota</taxon>
        <taxon>Viridiplantae</taxon>
        <taxon>Streptophyta</taxon>
        <taxon>Embryophyta</taxon>
        <taxon>Tracheophyta</taxon>
        <taxon>Spermatophyta</taxon>
        <taxon>Magnoliopsida</taxon>
        <taxon>eudicotyledons</taxon>
        <taxon>Gunneridae</taxon>
        <taxon>Pentapetalae</taxon>
        <taxon>rosids</taxon>
        <taxon>malvids</taxon>
        <taxon>Brassicales</taxon>
        <taxon>Brassicaceae</taxon>
        <taxon>Camelineae</taxon>
        <taxon>Arabidopsis</taxon>
    </lineage>
</organism>
<evidence type="ECO:0000313" key="2">
    <source>
        <dbReference type="EMBL" id="KAG7585726.1"/>
    </source>
</evidence>
<evidence type="ECO:0000256" key="1">
    <source>
        <dbReference type="SAM" id="MobiDB-lite"/>
    </source>
</evidence>
<accession>A0A8T2BI92</accession>
<protein>
    <submittedName>
        <fullName evidence="2">Uncharacterized protein</fullName>
    </submittedName>
</protein>
<proteinExistence type="predicted"/>
<dbReference type="AlphaFoldDB" id="A0A8T2BI92"/>
<reference evidence="2 3" key="1">
    <citation type="submission" date="2020-12" db="EMBL/GenBank/DDBJ databases">
        <title>Concerted genomic and epigenomic changes stabilize Arabidopsis allopolyploids.</title>
        <authorList>
            <person name="Chen Z."/>
        </authorList>
    </citation>
    <scope>NUCLEOTIDE SEQUENCE [LARGE SCALE GENOMIC DNA]</scope>
    <source>
        <strain evidence="2">Allo738</strain>
        <tissue evidence="2">Leaf</tissue>
    </source>
</reference>
<gene>
    <name evidence="2" type="ORF">ISN45_Aa02g010730</name>
</gene>
<feature type="region of interest" description="Disordered" evidence="1">
    <location>
        <begin position="53"/>
        <end position="73"/>
    </location>
</feature>
<dbReference type="Proteomes" id="UP000694240">
    <property type="component" value="Chromosome 7"/>
</dbReference>
<name>A0A8T2BI92_9BRAS</name>
<evidence type="ECO:0000313" key="3">
    <source>
        <dbReference type="Proteomes" id="UP000694240"/>
    </source>
</evidence>
<dbReference type="EMBL" id="JAEFBK010000007">
    <property type="protein sequence ID" value="KAG7585726.1"/>
    <property type="molecule type" value="Genomic_DNA"/>
</dbReference>
<keyword evidence="3" id="KW-1185">Reference proteome</keyword>
<sequence length="73" mass="7690">MFMIFPREEHKLFSEMAGEVSVTGTCSAPLSSGGLGCLPVPYIFQLIIIGNKADKEGTNGSSGNLVDGLRSNV</sequence>